<comment type="similarity">
    <text evidence="1">Belongs to the ABC transporter superfamily.</text>
</comment>
<dbReference type="InterPro" id="IPR027417">
    <property type="entry name" value="P-loop_NTPase"/>
</dbReference>
<organism evidence="6 7">
    <name type="scientific">Aciduricibacillus chroicocephali</name>
    <dbReference type="NCBI Taxonomy" id="3054939"/>
    <lineage>
        <taxon>Bacteria</taxon>
        <taxon>Bacillati</taxon>
        <taxon>Bacillota</taxon>
        <taxon>Bacilli</taxon>
        <taxon>Bacillales</taxon>
        <taxon>Bacillaceae</taxon>
        <taxon>Aciduricibacillus</taxon>
    </lineage>
</organism>
<dbReference type="Pfam" id="PF00005">
    <property type="entry name" value="ABC_tran"/>
    <property type="match status" value="1"/>
</dbReference>
<dbReference type="Proteomes" id="UP001180087">
    <property type="component" value="Chromosome"/>
</dbReference>
<protein>
    <submittedName>
        <fullName evidence="6">ABC transporter ATP-binding protein</fullName>
    </submittedName>
</protein>
<evidence type="ECO:0000313" key="7">
    <source>
        <dbReference type="Proteomes" id="UP001180087"/>
    </source>
</evidence>
<dbReference type="PROSITE" id="PS50893">
    <property type="entry name" value="ABC_TRANSPORTER_2"/>
    <property type="match status" value="1"/>
</dbReference>
<evidence type="ECO:0000313" key="6">
    <source>
        <dbReference type="EMBL" id="WLV24025.1"/>
    </source>
</evidence>
<evidence type="ECO:0000259" key="5">
    <source>
        <dbReference type="PROSITE" id="PS50893"/>
    </source>
</evidence>
<dbReference type="RefSeq" id="WP_348026638.1">
    <property type="nucleotide sequence ID" value="NZ_CP129113.1"/>
</dbReference>
<dbReference type="GO" id="GO:0005524">
    <property type="term" value="F:ATP binding"/>
    <property type="evidence" value="ECO:0007669"/>
    <property type="project" value="UniProtKB-KW"/>
</dbReference>
<dbReference type="EMBL" id="CP129113">
    <property type="protein sequence ID" value="WLV24025.1"/>
    <property type="molecule type" value="Genomic_DNA"/>
</dbReference>
<dbReference type="SMART" id="SM00382">
    <property type="entry name" value="AAA"/>
    <property type="match status" value="1"/>
</dbReference>
<accession>A0ABY9KTK1</accession>
<sequence>MEPIIKLKNVKWQREGKKILDDVNWEVNSKEHWAILGLNGSGKTTLLNMINGYIWPSEGEMEVLGCTFGKTDIRELRKRIGWVSSSLSARIQGTTDTQDVVVSGKFASVGLYDMPTERDFEKAFALMERIGVRHLIGRSYETCSQGEQQKLLIARGLMADPELLILDEPTNGLDFLSREELMKTINELARSEKAPTIILVTHHIEEILPVFSHTLLLRGGEVYAQGANEDVLKEESLSDFFNYPVSVEWQEGRAWLKVK</sequence>
<dbReference type="SUPFAM" id="SSF52540">
    <property type="entry name" value="P-loop containing nucleoside triphosphate hydrolases"/>
    <property type="match status" value="1"/>
</dbReference>
<dbReference type="PANTHER" id="PTHR42734:SF17">
    <property type="entry name" value="METAL TRANSPORT SYSTEM ATP-BINDING PROTEIN TM_0124-RELATED"/>
    <property type="match status" value="1"/>
</dbReference>
<keyword evidence="7" id="KW-1185">Reference proteome</keyword>
<dbReference type="Gene3D" id="3.40.50.300">
    <property type="entry name" value="P-loop containing nucleotide triphosphate hydrolases"/>
    <property type="match status" value="1"/>
</dbReference>
<evidence type="ECO:0000256" key="3">
    <source>
        <dbReference type="ARBA" id="ARBA00022741"/>
    </source>
</evidence>
<keyword evidence="2" id="KW-0813">Transport</keyword>
<feature type="domain" description="ABC transporter" evidence="5">
    <location>
        <begin position="5"/>
        <end position="244"/>
    </location>
</feature>
<dbReference type="PANTHER" id="PTHR42734">
    <property type="entry name" value="METAL TRANSPORT SYSTEM ATP-BINDING PROTEIN TM_0124-RELATED"/>
    <property type="match status" value="1"/>
</dbReference>
<dbReference type="InterPro" id="IPR050153">
    <property type="entry name" value="Metal_Ion_Import_ABC"/>
</dbReference>
<keyword evidence="3" id="KW-0547">Nucleotide-binding</keyword>
<evidence type="ECO:0000256" key="1">
    <source>
        <dbReference type="ARBA" id="ARBA00005417"/>
    </source>
</evidence>
<keyword evidence="4 6" id="KW-0067">ATP-binding</keyword>
<evidence type="ECO:0000256" key="2">
    <source>
        <dbReference type="ARBA" id="ARBA00022448"/>
    </source>
</evidence>
<dbReference type="InterPro" id="IPR003593">
    <property type="entry name" value="AAA+_ATPase"/>
</dbReference>
<reference evidence="6" key="1">
    <citation type="submission" date="2023-06" db="EMBL/GenBank/DDBJ databases">
        <title>A Treasure from Seagulls: Isolation and Description of Aciduricobacillus qingdaonensis gen. nov., sp. nov., a Rare Obligately Uric Acid-utilizing Member in the Family Bacillaceae.</title>
        <authorList>
            <person name="Liu W."/>
            <person name="Wang B."/>
        </authorList>
    </citation>
    <scope>NUCLEOTIDE SEQUENCE</scope>
    <source>
        <strain evidence="6">44XB</strain>
    </source>
</reference>
<dbReference type="InterPro" id="IPR003439">
    <property type="entry name" value="ABC_transporter-like_ATP-bd"/>
</dbReference>
<name>A0ABY9KTK1_9BACI</name>
<dbReference type="PROSITE" id="PS00211">
    <property type="entry name" value="ABC_TRANSPORTER_1"/>
    <property type="match status" value="1"/>
</dbReference>
<evidence type="ECO:0000256" key="4">
    <source>
        <dbReference type="ARBA" id="ARBA00022840"/>
    </source>
</evidence>
<gene>
    <name evidence="6" type="ORF">QR721_10315</name>
</gene>
<proteinExistence type="inferred from homology"/>
<dbReference type="InterPro" id="IPR017871">
    <property type="entry name" value="ABC_transporter-like_CS"/>
</dbReference>